<dbReference type="InterPro" id="IPR037700">
    <property type="entry name" value="NUP88/NUP82"/>
</dbReference>
<feature type="coiled-coil region" evidence="8">
    <location>
        <begin position="787"/>
        <end position="835"/>
    </location>
</feature>
<evidence type="ECO:0000256" key="4">
    <source>
        <dbReference type="ARBA" id="ARBA00022927"/>
    </source>
</evidence>
<dbReference type="STRING" id="595528.A0A0D2U2B9"/>
<comment type="subcellular location">
    <subcellularLocation>
        <location evidence="1">Nucleus</location>
        <location evidence="1">Nuclear pore complex</location>
    </subcellularLocation>
</comment>
<name>A0A0D2U2B9_CAPO3</name>
<dbReference type="OrthoDB" id="341482at2759"/>
<organism evidence="10 11">
    <name type="scientific">Capsaspora owczarzaki (strain ATCC 30864)</name>
    <dbReference type="NCBI Taxonomy" id="595528"/>
    <lineage>
        <taxon>Eukaryota</taxon>
        <taxon>Filasterea</taxon>
        <taxon>Capsaspora</taxon>
    </lineage>
</organism>
<dbReference type="eggNOG" id="KOG4460">
    <property type="taxonomic scope" value="Eukaryota"/>
</dbReference>
<keyword evidence="5" id="KW-0811">Translocation</keyword>
<accession>A0A0D2U2B9</accession>
<keyword evidence="11" id="KW-1185">Reference proteome</keyword>
<dbReference type="EMBL" id="KE346360">
    <property type="protein sequence ID" value="KJE89366.1"/>
    <property type="molecule type" value="Genomic_DNA"/>
</dbReference>
<keyword evidence="2" id="KW-0813">Transport</keyword>
<keyword evidence="6" id="KW-0906">Nuclear pore complex</keyword>
<dbReference type="PANTHER" id="PTHR13257:SF0">
    <property type="entry name" value="NUCLEAR PORE COMPLEX PROTEIN NUP88"/>
    <property type="match status" value="1"/>
</dbReference>
<dbReference type="SUPFAM" id="SSF50978">
    <property type="entry name" value="WD40 repeat-like"/>
    <property type="match status" value="1"/>
</dbReference>
<gene>
    <name evidence="10" type="ORF">CAOG_000849</name>
</gene>
<dbReference type="Pfam" id="PF10168">
    <property type="entry name" value="Nup88"/>
    <property type="match status" value="3"/>
</dbReference>
<keyword evidence="7" id="KW-0539">Nucleus</keyword>
<evidence type="ECO:0008006" key="12">
    <source>
        <dbReference type="Google" id="ProtNLM"/>
    </source>
</evidence>
<dbReference type="Proteomes" id="UP000008743">
    <property type="component" value="Unassembled WGS sequence"/>
</dbReference>
<dbReference type="FunCoup" id="A0A0D2U2B9">
    <property type="interactions" value="10"/>
</dbReference>
<evidence type="ECO:0000256" key="7">
    <source>
        <dbReference type="ARBA" id="ARBA00023242"/>
    </source>
</evidence>
<dbReference type="GO" id="GO:0006606">
    <property type="term" value="P:protein import into nucleus"/>
    <property type="evidence" value="ECO:0007669"/>
    <property type="project" value="TreeGrafter"/>
</dbReference>
<evidence type="ECO:0000256" key="1">
    <source>
        <dbReference type="ARBA" id="ARBA00004567"/>
    </source>
</evidence>
<feature type="coiled-coil region" evidence="8">
    <location>
        <begin position="868"/>
        <end position="902"/>
    </location>
</feature>
<evidence type="ECO:0000313" key="10">
    <source>
        <dbReference type="EMBL" id="KJE89366.1"/>
    </source>
</evidence>
<proteinExistence type="predicted"/>
<evidence type="ECO:0000256" key="9">
    <source>
        <dbReference type="SAM" id="MobiDB-lite"/>
    </source>
</evidence>
<evidence type="ECO:0000256" key="5">
    <source>
        <dbReference type="ARBA" id="ARBA00023010"/>
    </source>
</evidence>
<dbReference type="GO" id="GO:0006406">
    <property type="term" value="P:mRNA export from nucleus"/>
    <property type="evidence" value="ECO:0007669"/>
    <property type="project" value="TreeGrafter"/>
</dbReference>
<dbReference type="PhylomeDB" id="A0A0D2U2B9"/>
<evidence type="ECO:0000256" key="6">
    <source>
        <dbReference type="ARBA" id="ARBA00023132"/>
    </source>
</evidence>
<feature type="compositionally biased region" description="Low complexity" evidence="9">
    <location>
        <begin position="100"/>
        <end position="121"/>
    </location>
</feature>
<dbReference type="GO" id="GO:0000055">
    <property type="term" value="P:ribosomal large subunit export from nucleus"/>
    <property type="evidence" value="ECO:0007669"/>
    <property type="project" value="InterPro"/>
</dbReference>
<dbReference type="InParanoid" id="A0A0D2U2B9"/>
<dbReference type="InterPro" id="IPR019321">
    <property type="entry name" value="Nucleoporin_Nup88"/>
</dbReference>
<evidence type="ECO:0000313" key="11">
    <source>
        <dbReference type="Proteomes" id="UP000008743"/>
    </source>
</evidence>
<evidence type="ECO:0000256" key="2">
    <source>
        <dbReference type="ARBA" id="ARBA00022448"/>
    </source>
</evidence>
<protein>
    <recommendedName>
        <fullName evidence="12">Nucleoporin Nup88</fullName>
    </recommendedName>
</protein>
<dbReference type="PANTHER" id="PTHR13257">
    <property type="entry name" value="NUCLEOPORIN NUP84-RELATED"/>
    <property type="match status" value="1"/>
</dbReference>
<dbReference type="GO" id="GO:0000056">
    <property type="term" value="P:ribosomal small subunit export from nucleus"/>
    <property type="evidence" value="ECO:0007669"/>
    <property type="project" value="InterPro"/>
</dbReference>
<dbReference type="AlphaFoldDB" id="A0A0D2U2B9"/>
<sequence>MSGGGAAAGLALLRDHAIFTGLVANPTTDETPVSVLPSAIAEHDGSLFVWDAASQALRVASLNAAISPSATRSSSTQAAAVQPTASQASSMAPLTGLVTGASSSSSSSSTSASSSSSSPPTSGGGSYQILAALKPPSFHVHSISVNAPGTHALLYGDHGIAVMELPTKSGGQFLRFPSGAYAGANAPSVLPNGSSVVPDNRVFCIGEKFFNSHRSVAVREVKWHPLSGDQLHIMVLSTDNRLRLYDLRQPAVEELLVTLRDPSADDDVSLDSATRSTRKAGLNANGDFSSRSFLGLSNFNIVSFDFGPQDGWGYFTIFCLASDGTVFSLCPVVPKQCLLPRTTVSVLLATVRLRLEQFLEQSNDREMSPGEAMYRLQIDWLECLLARGVPMLSHLLGPNESKDLGGLSFDDKQDSVLNHLEQLYVFSAPGNECTAARSSLLLQGPFLRQQSHGSDNFGIEDDACSLACLKSLPTTLVVAHDRGHLLSCILEDDLEAQWAIDAFGDFEDTMHLIRNPSLRVYERVDLFTAQQRSALLDAAANVRGQQTQSTPHPARTPGSGRTPSLPAPASARLTGINRSALLQVRMVLDPLRPHRLVVYHALGLHRLMFHWHEAMASYLNDDSEQPDTIDLAPTAVHQVINTWGLPAPGSLPSPVIGVSIVSVPSVGDLLVALTSQPDDADPTLASSLAPRAFVEGVVVRQLVTEQLRLSSSAQLALPSSKTITPSKTLAPVRDGSARSIADEIRELLQGKASVRLPTFAGTKGAGVTEDSLKFLIEAFEQLEHGYLKDIERAKEKIQHHAQSLEVKQKHQDTEISKLKEQIEQTRQAAKKSVANCAQLLDEQKHISTKFNAILEIVSLTSPVLSEEEQQYTADLEGLQSTLTQMQARMNDAKARVQALVQSRASETEAAVQVAADLEVNQDIQDRIKPVLAQT</sequence>
<reference evidence="11" key="1">
    <citation type="submission" date="2011-02" db="EMBL/GenBank/DDBJ databases">
        <title>The Genome Sequence of Capsaspora owczarzaki ATCC 30864.</title>
        <authorList>
            <person name="Russ C."/>
            <person name="Cuomo C."/>
            <person name="Burger G."/>
            <person name="Gray M.W."/>
            <person name="Holland P.W.H."/>
            <person name="King N."/>
            <person name="Lang F.B.F."/>
            <person name="Roger A.J."/>
            <person name="Ruiz-Trillo I."/>
            <person name="Young S.K."/>
            <person name="Zeng Q."/>
            <person name="Gargeya S."/>
            <person name="Alvarado L."/>
            <person name="Berlin A."/>
            <person name="Chapman S.B."/>
            <person name="Chen Z."/>
            <person name="Freedman E."/>
            <person name="Gellesch M."/>
            <person name="Goldberg J."/>
            <person name="Griggs A."/>
            <person name="Gujja S."/>
            <person name="Heilman E."/>
            <person name="Heiman D."/>
            <person name="Howarth C."/>
            <person name="Mehta T."/>
            <person name="Neiman D."/>
            <person name="Pearson M."/>
            <person name="Roberts A."/>
            <person name="Saif S."/>
            <person name="Shea T."/>
            <person name="Shenoy N."/>
            <person name="Sisk P."/>
            <person name="Stolte C."/>
            <person name="Sykes S."/>
            <person name="White J."/>
            <person name="Yandava C."/>
            <person name="Haas B."/>
            <person name="Nusbaum C."/>
            <person name="Birren B."/>
        </authorList>
    </citation>
    <scope>NUCLEOTIDE SEQUENCE</scope>
    <source>
        <strain evidence="11">ATCC 30864</strain>
    </source>
</reference>
<evidence type="ECO:0000256" key="8">
    <source>
        <dbReference type="SAM" id="Coils"/>
    </source>
</evidence>
<dbReference type="InterPro" id="IPR036322">
    <property type="entry name" value="WD40_repeat_dom_sf"/>
</dbReference>
<feature type="region of interest" description="Disordered" evidence="9">
    <location>
        <begin position="541"/>
        <end position="568"/>
    </location>
</feature>
<dbReference type="GO" id="GO:0005643">
    <property type="term" value="C:nuclear pore"/>
    <property type="evidence" value="ECO:0007669"/>
    <property type="project" value="UniProtKB-SubCell"/>
</dbReference>
<keyword evidence="4" id="KW-0653">Protein transport</keyword>
<dbReference type="GO" id="GO:0017056">
    <property type="term" value="F:structural constituent of nuclear pore"/>
    <property type="evidence" value="ECO:0007669"/>
    <property type="project" value="InterPro"/>
</dbReference>
<feature type="region of interest" description="Disordered" evidence="9">
    <location>
        <begin position="97"/>
        <end position="126"/>
    </location>
</feature>
<keyword evidence="3" id="KW-0509">mRNA transport</keyword>
<keyword evidence="8" id="KW-0175">Coiled coil</keyword>
<evidence type="ECO:0000256" key="3">
    <source>
        <dbReference type="ARBA" id="ARBA00022816"/>
    </source>
</evidence>